<dbReference type="CDD" id="cd16917">
    <property type="entry name" value="HATPase_UhpB-NarQ-NarX-like"/>
    <property type="match status" value="1"/>
</dbReference>
<keyword evidence="11" id="KW-0547">Nucleotide-binding</keyword>
<feature type="transmembrane region" description="Helical" evidence="9">
    <location>
        <begin position="119"/>
        <end position="137"/>
    </location>
</feature>
<dbReference type="InterPro" id="IPR050482">
    <property type="entry name" value="Sensor_HK_TwoCompSys"/>
</dbReference>
<name>A0ABU8MG44_9PSEU</name>
<gene>
    <name evidence="11" type="ORF">WCD74_00250</name>
</gene>
<evidence type="ECO:0000313" key="11">
    <source>
        <dbReference type="EMBL" id="MEJ2866171.1"/>
    </source>
</evidence>
<keyword evidence="2" id="KW-1003">Cell membrane</keyword>
<feature type="transmembrane region" description="Helical" evidence="9">
    <location>
        <begin position="46"/>
        <end position="64"/>
    </location>
</feature>
<keyword evidence="4 9" id="KW-0812">Transmembrane</keyword>
<keyword evidence="11" id="KW-0067">ATP-binding</keyword>
<keyword evidence="12" id="KW-1185">Reference proteome</keyword>
<dbReference type="PANTHER" id="PTHR24421">
    <property type="entry name" value="NITRATE/NITRITE SENSOR PROTEIN NARX-RELATED"/>
    <property type="match status" value="1"/>
</dbReference>
<feature type="transmembrane region" description="Helical" evidence="9">
    <location>
        <begin position="20"/>
        <end position="37"/>
    </location>
</feature>
<accession>A0ABU8MG44</accession>
<organism evidence="11 12">
    <name type="scientific">Actinomycetospora aurantiaca</name>
    <dbReference type="NCBI Taxonomy" id="3129233"/>
    <lineage>
        <taxon>Bacteria</taxon>
        <taxon>Bacillati</taxon>
        <taxon>Actinomycetota</taxon>
        <taxon>Actinomycetes</taxon>
        <taxon>Pseudonocardiales</taxon>
        <taxon>Pseudonocardiaceae</taxon>
        <taxon>Actinomycetospora</taxon>
    </lineage>
</organism>
<dbReference type="RefSeq" id="WP_337692799.1">
    <property type="nucleotide sequence ID" value="NZ_JBBEGN010000001.1"/>
</dbReference>
<comment type="caution">
    <text evidence="11">The sequence shown here is derived from an EMBL/GenBank/DDBJ whole genome shotgun (WGS) entry which is preliminary data.</text>
</comment>
<dbReference type="InterPro" id="IPR036890">
    <property type="entry name" value="HATPase_C_sf"/>
</dbReference>
<evidence type="ECO:0000256" key="4">
    <source>
        <dbReference type="ARBA" id="ARBA00022692"/>
    </source>
</evidence>
<proteinExistence type="predicted"/>
<dbReference type="EMBL" id="JBBEGN010000001">
    <property type="protein sequence ID" value="MEJ2866171.1"/>
    <property type="molecule type" value="Genomic_DNA"/>
</dbReference>
<evidence type="ECO:0000256" key="2">
    <source>
        <dbReference type="ARBA" id="ARBA00022475"/>
    </source>
</evidence>
<keyword evidence="5" id="KW-0418">Kinase</keyword>
<dbReference type="InterPro" id="IPR003594">
    <property type="entry name" value="HATPase_dom"/>
</dbReference>
<sequence length="380" mass="39283">MSTPADRALAQFSAEASRTTSLLRFGLVGLVALAAVLDPARAEGPAFWTTLAVYAGFAAAWLAWVVARPAGPRTGLVATAADLVAITVLSLLAGGGGTLPTLAYVVVPVLAAFRYRPGLSAVVGVATILSFLTTAAIERPPVAATTLGAEAAVLAVVAVATFLLSVVLARRSDRVRALLLDADALTAQVLDAEARERRRLAEDLHDHALQTLLVAGQELDEVPGAEAADEALRAGVRELREVVFALHPYVLDEAGLVAAVRRVAERAAAQGGFAVSVEAEPLITGPRDRLLFGVARELLTNVAKHAHASSVSVRLGDDEGGRWLEVADDGVGLDPAVLSARLADGHLGLASTRARVEGVGGRFTLDTTGPGTRTVVHVPG</sequence>
<evidence type="ECO:0000259" key="10">
    <source>
        <dbReference type="SMART" id="SM00387"/>
    </source>
</evidence>
<evidence type="ECO:0000256" key="9">
    <source>
        <dbReference type="SAM" id="Phobius"/>
    </source>
</evidence>
<keyword evidence="7" id="KW-0902">Two-component regulatory system</keyword>
<dbReference type="Pfam" id="PF02518">
    <property type="entry name" value="HATPase_c"/>
    <property type="match status" value="1"/>
</dbReference>
<dbReference type="GO" id="GO:0005524">
    <property type="term" value="F:ATP binding"/>
    <property type="evidence" value="ECO:0007669"/>
    <property type="project" value="UniProtKB-KW"/>
</dbReference>
<dbReference type="PANTHER" id="PTHR24421:SF37">
    <property type="entry name" value="SENSOR HISTIDINE KINASE NARS"/>
    <property type="match status" value="1"/>
</dbReference>
<dbReference type="Proteomes" id="UP001385809">
    <property type="component" value="Unassembled WGS sequence"/>
</dbReference>
<keyword evidence="3" id="KW-0808">Transferase</keyword>
<evidence type="ECO:0000256" key="5">
    <source>
        <dbReference type="ARBA" id="ARBA00022777"/>
    </source>
</evidence>
<evidence type="ECO:0000256" key="7">
    <source>
        <dbReference type="ARBA" id="ARBA00023012"/>
    </source>
</evidence>
<evidence type="ECO:0000256" key="6">
    <source>
        <dbReference type="ARBA" id="ARBA00022989"/>
    </source>
</evidence>
<keyword evidence="8 9" id="KW-0472">Membrane</keyword>
<feature type="transmembrane region" description="Helical" evidence="9">
    <location>
        <begin position="84"/>
        <end position="107"/>
    </location>
</feature>
<reference evidence="11 12" key="1">
    <citation type="submission" date="2024-03" db="EMBL/GenBank/DDBJ databases">
        <title>Actinomycetospora sp. OC33-EN08, a novel actinomycete isolated from wild orchid (Aerides multiflora).</title>
        <authorList>
            <person name="Suriyachadkun C."/>
        </authorList>
    </citation>
    <scope>NUCLEOTIDE SEQUENCE [LARGE SCALE GENOMIC DNA]</scope>
    <source>
        <strain evidence="11 12">OC33-EN08</strain>
    </source>
</reference>
<evidence type="ECO:0000313" key="12">
    <source>
        <dbReference type="Proteomes" id="UP001385809"/>
    </source>
</evidence>
<dbReference type="SUPFAM" id="SSF55874">
    <property type="entry name" value="ATPase domain of HSP90 chaperone/DNA topoisomerase II/histidine kinase"/>
    <property type="match status" value="1"/>
</dbReference>
<comment type="subcellular location">
    <subcellularLocation>
        <location evidence="1">Cell membrane</location>
        <topology evidence="1">Multi-pass membrane protein</topology>
    </subcellularLocation>
</comment>
<keyword evidence="6 9" id="KW-1133">Transmembrane helix</keyword>
<feature type="domain" description="Histidine kinase/HSP90-like ATPase" evidence="10">
    <location>
        <begin position="285"/>
        <end position="380"/>
    </location>
</feature>
<feature type="transmembrane region" description="Helical" evidence="9">
    <location>
        <begin position="149"/>
        <end position="169"/>
    </location>
</feature>
<evidence type="ECO:0000256" key="1">
    <source>
        <dbReference type="ARBA" id="ARBA00004651"/>
    </source>
</evidence>
<protein>
    <submittedName>
        <fullName evidence="11">ATP-binding protein</fullName>
    </submittedName>
</protein>
<dbReference type="SMART" id="SM00387">
    <property type="entry name" value="HATPase_c"/>
    <property type="match status" value="1"/>
</dbReference>
<dbReference type="Gene3D" id="3.30.565.10">
    <property type="entry name" value="Histidine kinase-like ATPase, C-terminal domain"/>
    <property type="match status" value="1"/>
</dbReference>
<evidence type="ECO:0000256" key="8">
    <source>
        <dbReference type="ARBA" id="ARBA00023136"/>
    </source>
</evidence>
<evidence type="ECO:0000256" key="3">
    <source>
        <dbReference type="ARBA" id="ARBA00022679"/>
    </source>
</evidence>